<proteinExistence type="predicted"/>
<dbReference type="AlphaFoldDB" id="A0A4R2H367"/>
<comment type="caution">
    <text evidence="1">The sequence shown here is derived from an EMBL/GenBank/DDBJ whole genome shotgun (WGS) entry which is preliminary data.</text>
</comment>
<evidence type="ECO:0000313" key="1">
    <source>
        <dbReference type="EMBL" id="TCO19355.1"/>
    </source>
</evidence>
<dbReference type="EMBL" id="SLWO01000010">
    <property type="protein sequence ID" value="TCO19355.1"/>
    <property type="molecule type" value="Genomic_DNA"/>
</dbReference>
<organism evidence="1 2">
    <name type="scientific">Pedobacter psychrotolerans</name>
    <dbReference type="NCBI Taxonomy" id="1843235"/>
    <lineage>
        <taxon>Bacteria</taxon>
        <taxon>Pseudomonadati</taxon>
        <taxon>Bacteroidota</taxon>
        <taxon>Sphingobacteriia</taxon>
        <taxon>Sphingobacteriales</taxon>
        <taxon>Sphingobacteriaceae</taxon>
        <taxon>Pedobacter</taxon>
    </lineage>
</organism>
<protein>
    <submittedName>
        <fullName evidence="1">Uncharacterized protein</fullName>
    </submittedName>
</protein>
<sequence length="48" mass="5548">MPGEENSISECFGLLIFGYVDGNNFTNLKWIETRFNKKSVQSFPKTFI</sequence>
<accession>A0A4R2H367</accession>
<evidence type="ECO:0000313" key="2">
    <source>
        <dbReference type="Proteomes" id="UP000295684"/>
    </source>
</evidence>
<name>A0A4R2H367_9SPHI</name>
<dbReference type="Proteomes" id="UP000295684">
    <property type="component" value="Unassembled WGS sequence"/>
</dbReference>
<reference evidence="1 2" key="1">
    <citation type="submission" date="2019-03" db="EMBL/GenBank/DDBJ databases">
        <title>Genomic Encyclopedia of Type Strains, Phase IV (KMG-IV): sequencing the most valuable type-strain genomes for metagenomic binning, comparative biology and taxonomic classification.</title>
        <authorList>
            <person name="Goeker M."/>
        </authorList>
    </citation>
    <scope>NUCLEOTIDE SEQUENCE [LARGE SCALE GENOMIC DNA]</scope>
    <source>
        <strain evidence="1 2">DSM 103236</strain>
    </source>
</reference>
<gene>
    <name evidence="1" type="ORF">EV200_11077</name>
</gene>